<comment type="caution">
    <text evidence="2">The sequence shown here is derived from an EMBL/GenBank/DDBJ whole genome shotgun (WGS) entry which is preliminary data.</text>
</comment>
<organism evidence="2 3">
    <name type="scientific">Petrolisthes manimaculis</name>
    <dbReference type="NCBI Taxonomy" id="1843537"/>
    <lineage>
        <taxon>Eukaryota</taxon>
        <taxon>Metazoa</taxon>
        <taxon>Ecdysozoa</taxon>
        <taxon>Arthropoda</taxon>
        <taxon>Crustacea</taxon>
        <taxon>Multicrustacea</taxon>
        <taxon>Malacostraca</taxon>
        <taxon>Eumalacostraca</taxon>
        <taxon>Eucarida</taxon>
        <taxon>Decapoda</taxon>
        <taxon>Pleocyemata</taxon>
        <taxon>Anomura</taxon>
        <taxon>Galatheoidea</taxon>
        <taxon>Porcellanidae</taxon>
        <taxon>Petrolisthes</taxon>
    </lineage>
</organism>
<protein>
    <submittedName>
        <fullName evidence="2">Uncharacterized protein</fullName>
    </submittedName>
</protein>
<proteinExistence type="predicted"/>
<dbReference type="Proteomes" id="UP001292094">
    <property type="component" value="Unassembled WGS sequence"/>
</dbReference>
<feature type="compositionally biased region" description="Gly residues" evidence="1">
    <location>
        <begin position="70"/>
        <end position="79"/>
    </location>
</feature>
<evidence type="ECO:0000313" key="3">
    <source>
        <dbReference type="Proteomes" id="UP001292094"/>
    </source>
</evidence>
<feature type="region of interest" description="Disordered" evidence="1">
    <location>
        <begin position="67"/>
        <end position="88"/>
    </location>
</feature>
<accession>A0AAE1UHX0</accession>
<evidence type="ECO:0000256" key="1">
    <source>
        <dbReference type="SAM" id="MobiDB-lite"/>
    </source>
</evidence>
<dbReference type="EMBL" id="JAWZYT010000734">
    <property type="protein sequence ID" value="KAK4319655.1"/>
    <property type="molecule type" value="Genomic_DNA"/>
</dbReference>
<keyword evidence="3" id="KW-1185">Reference proteome</keyword>
<dbReference type="AlphaFoldDB" id="A0AAE1UHX0"/>
<evidence type="ECO:0000313" key="2">
    <source>
        <dbReference type="EMBL" id="KAK4319655.1"/>
    </source>
</evidence>
<name>A0AAE1UHX0_9EUCA</name>
<gene>
    <name evidence="2" type="ORF">Pmani_009438</name>
</gene>
<sequence length="88" mass="9070">MLTEKPQEVILLSLYQEATPVCWDERVLIEVGGVGWGEGVLIEVVVWGVVRECSGGEGSGEELVLCSDGNSGGGGGGSEGQCSGDEEV</sequence>
<reference evidence="2" key="1">
    <citation type="submission" date="2023-11" db="EMBL/GenBank/DDBJ databases">
        <title>Genome assemblies of two species of porcelain crab, Petrolisthes cinctipes and Petrolisthes manimaculis (Anomura: Porcellanidae).</title>
        <authorList>
            <person name="Angst P."/>
        </authorList>
    </citation>
    <scope>NUCLEOTIDE SEQUENCE</scope>
    <source>
        <strain evidence="2">PB745_02</strain>
        <tissue evidence="2">Gill</tissue>
    </source>
</reference>